<dbReference type="EMBL" id="CP042185">
    <property type="protein sequence ID" value="QDS68029.1"/>
    <property type="molecule type" value="Genomic_DNA"/>
</dbReference>
<keyword evidence="4" id="KW-1185">Reference proteome</keyword>
<protein>
    <submittedName>
        <fullName evidence="3">Uncharacterized protein</fullName>
    </submittedName>
</protein>
<proteinExistence type="predicted"/>
<feature type="compositionally biased region" description="Low complexity" evidence="1">
    <location>
        <begin position="98"/>
        <end position="107"/>
    </location>
</feature>
<feature type="compositionally biased region" description="Low complexity" evidence="1">
    <location>
        <begin position="63"/>
        <end position="86"/>
    </location>
</feature>
<dbReference type="STRING" id="50376.A0A517KXC2"/>
<keyword evidence="2" id="KW-0732">Signal</keyword>
<sequence length="309" mass="31093">MPSIRHLSTALLLAGTSLAAPLLTGFANNVEARDSAAPCSPLPCAANGIEYVIATITMPYGSASTPTALSSPPSVTPVATPTNTNSQAPTPVSAATDAPKSALAPASSAAAPATSAAATPTPANNAAPSTASLTADTILKIMPDSGSCAGRDKVPGNCRTAEQAAAPLAKGFSTWGITVPGAQAANLALIAFESDQMIYKTSAQGIAGKGTYAVMMPDNVKLYATKLKGEAAVAQAGTPAAILDLVNANDDDAFGAASWYMAEQCPGAQDKFKGDVDAAWTSYITDCVNGGVLDQRQATWNNAKKAFGL</sequence>
<feature type="region of interest" description="Disordered" evidence="1">
    <location>
        <begin position="63"/>
        <end position="107"/>
    </location>
</feature>
<name>A0A517KXC2_9PEZI</name>
<dbReference type="AlphaFoldDB" id="A0A517KXC2"/>
<accession>A0A517KXC2</accession>
<reference evidence="3 4" key="1">
    <citation type="submission" date="2019-07" db="EMBL/GenBank/DDBJ databases">
        <title>Finished genome of Venturia effusa.</title>
        <authorList>
            <person name="Young C.A."/>
            <person name="Cox M.P."/>
            <person name="Ganley A.R.D."/>
            <person name="David W.J."/>
        </authorList>
    </citation>
    <scope>NUCLEOTIDE SEQUENCE [LARGE SCALE GENOMIC DNA]</scope>
    <source>
        <strain evidence="4">albino</strain>
    </source>
</reference>
<dbReference type="Proteomes" id="UP000316270">
    <property type="component" value="Chromosome 1"/>
</dbReference>
<evidence type="ECO:0000313" key="3">
    <source>
        <dbReference type="EMBL" id="QDS68029.1"/>
    </source>
</evidence>
<evidence type="ECO:0000313" key="4">
    <source>
        <dbReference type="Proteomes" id="UP000316270"/>
    </source>
</evidence>
<dbReference type="OrthoDB" id="2349272at2759"/>
<organism evidence="3 4">
    <name type="scientific">Venturia effusa</name>
    <dbReference type="NCBI Taxonomy" id="50376"/>
    <lineage>
        <taxon>Eukaryota</taxon>
        <taxon>Fungi</taxon>
        <taxon>Dikarya</taxon>
        <taxon>Ascomycota</taxon>
        <taxon>Pezizomycotina</taxon>
        <taxon>Dothideomycetes</taxon>
        <taxon>Pleosporomycetidae</taxon>
        <taxon>Venturiales</taxon>
        <taxon>Venturiaceae</taxon>
        <taxon>Venturia</taxon>
    </lineage>
</organism>
<evidence type="ECO:0000256" key="1">
    <source>
        <dbReference type="SAM" id="MobiDB-lite"/>
    </source>
</evidence>
<feature type="signal peptide" evidence="2">
    <location>
        <begin position="1"/>
        <end position="19"/>
    </location>
</feature>
<gene>
    <name evidence="3" type="ORF">FKW77_009539</name>
</gene>
<feature type="chain" id="PRO_5022244857" evidence="2">
    <location>
        <begin position="20"/>
        <end position="309"/>
    </location>
</feature>
<evidence type="ECO:0000256" key="2">
    <source>
        <dbReference type="SAM" id="SignalP"/>
    </source>
</evidence>